<dbReference type="GO" id="GO:0004222">
    <property type="term" value="F:metalloendopeptidase activity"/>
    <property type="evidence" value="ECO:0007669"/>
    <property type="project" value="InterPro"/>
</dbReference>
<keyword evidence="2 6" id="KW-0479">Metal-binding</keyword>
<protein>
    <recommendedName>
        <fullName evidence="8">Peptidase metallopeptidase domain-containing protein</fullName>
    </recommendedName>
</protein>
<evidence type="ECO:0000313" key="9">
    <source>
        <dbReference type="EMBL" id="KAG6424337.1"/>
    </source>
</evidence>
<feature type="domain" description="Peptidase metallopeptidase" evidence="8">
    <location>
        <begin position="100"/>
        <end position="259"/>
    </location>
</feature>
<dbReference type="GO" id="GO:0031012">
    <property type="term" value="C:extracellular matrix"/>
    <property type="evidence" value="ECO:0007669"/>
    <property type="project" value="InterPro"/>
</dbReference>
<keyword evidence="6" id="KW-0106">Calcium</keyword>
<dbReference type="Proteomes" id="UP000298416">
    <property type="component" value="Unassembled WGS sequence"/>
</dbReference>
<dbReference type="Pfam" id="PF00413">
    <property type="entry name" value="Peptidase_M10"/>
    <property type="match status" value="1"/>
</dbReference>
<dbReference type="InterPro" id="IPR024079">
    <property type="entry name" value="MetalloPept_cat_dom_sf"/>
</dbReference>
<comment type="cofactor">
    <cofactor evidence="6">
        <name>Ca(2+)</name>
        <dbReference type="ChEBI" id="CHEBI:29108"/>
    </cofactor>
    <text evidence="6">Can bind about 5 Ca(2+) ions per subunit.</text>
</comment>
<dbReference type="GO" id="GO:0006508">
    <property type="term" value="P:proteolysis"/>
    <property type="evidence" value="ECO:0007669"/>
    <property type="project" value="UniProtKB-KW"/>
</dbReference>
<evidence type="ECO:0000259" key="8">
    <source>
        <dbReference type="SMART" id="SM00235"/>
    </source>
</evidence>
<dbReference type="SUPFAM" id="SSF55486">
    <property type="entry name" value="Metalloproteases ('zincins'), catalytic domain"/>
    <property type="match status" value="1"/>
</dbReference>
<comment type="cofactor">
    <cofactor evidence="6">
        <name>Zn(2+)</name>
        <dbReference type="ChEBI" id="CHEBI:29105"/>
    </cofactor>
    <text evidence="6">Binds 2 Zn(2+) ions per subunit.</text>
</comment>
<accession>A0A8X8ZZN0</accession>
<organism evidence="9">
    <name type="scientific">Salvia splendens</name>
    <name type="common">Scarlet sage</name>
    <dbReference type="NCBI Taxonomy" id="180675"/>
    <lineage>
        <taxon>Eukaryota</taxon>
        <taxon>Viridiplantae</taxon>
        <taxon>Streptophyta</taxon>
        <taxon>Embryophyta</taxon>
        <taxon>Tracheophyta</taxon>
        <taxon>Spermatophyta</taxon>
        <taxon>Magnoliopsida</taxon>
        <taxon>eudicotyledons</taxon>
        <taxon>Gunneridae</taxon>
        <taxon>Pentapetalae</taxon>
        <taxon>asterids</taxon>
        <taxon>lamiids</taxon>
        <taxon>Lamiales</taxon>
        <taxon>Lamiaceae</taxon>
        <taxon>Nepetoideae</taxon>
        <taxon>Mentheae</taxon>
        <taxon>Salviinae</taxon>
        <taxon>Salvia</taxon>
        <taxon>Salvia subgen. Calosphace</taxon>
        <taxon>core Calosphace</taxon>
    </lineage>
</organism>
<feature type="binding site" evidence="6">
    <location>
        <position position="225"/>
    </location>
    <ligand>
        <name>Zn(2+)</name>
        <dbReference type="ChEBI" id="CHEBI:29105"/>
        <label>2</label>
        <note>catalytic</note>
    </ligand>
</feature>
<evidence type="ECO:0000256" key="2">
    <source>
        <dbReference type="ARBA" id="ARBA00022723"/>
    </source>
</evidence>
<dbReference type="InterPro" id="IPR001818">
    <property type="entry name" value="Pept_M10_metallopeptidase"/>
</dbReference>
<feature type="compositionally biased region" description="Basic and acidic residues" evidence="7">
    <location>
        <begin position="122"/>
        <end position="131"/>
    </location>
</feature>
<sequence length="261" mass="29680">MTHNHHRHFVHKHTQPLPDLEFRYRKALPHGFNSFQPPPKRVPAAWKAEGGEPSQFDHPQQPLNQPDRYSCWTIPRTAETARDKEIHAKLDHILAAFDKLENKWDATDRRIGRSYAPPRPEPAPDRGEHRSARQPWRDPSPFPLADGPTPPRHPNARYRGRFHDQPHTRARFDGPGGTLAHAFAPTDGRFHYDADEQWSVAQNANAFHLETVAAHEIGHLLGLGHSSHETAIMYSRIGAGVVKTLDQDDIQGIAALYNRQN</sequence>
<dbReference type="AlphaFoldDB" id="A0A8X8ZZN0"/>
<dbReference type="PRINTS" id="PR00138">
    <property type="entry name" value="MATRIXIN"/>
</dbReference>
<gene>
    <name evidence="9" type="ORF">SASPL_114754</name>
</gene>
<feature type="binding site" evidence="6">
    <location>
        <position position="233"/>
    </location>
    <ligand>
        <name>Zn(2+)</name>
        <dbReference type="ChEBI" id="CHEBI:29105"/>
        <label>2</label>
        <note>catalytic</note>
    </ligand>
</feature>
<dbReference type="GO" id="GO:0030574">
    <property type="term" value="P:collagen catabolic process"/>
    <property type="evidence" value="ECO:0007669"/>
    <property type="project" value="TreeGrafter"/>
</dbReference>
<name>A0A8X8ZZN0_SALSN</name>
<reference evidence="9" key="2">
    <citation type="submission" date="2020-08" db="EMBL/GenBank/DDBJ databases">
        <title>Plant Genome Project.</title>
        <authorList>
            <person name="Zhang R.-G."/>
        </authorList>
    </citation>
    <scope>NUCLEOTIDE SEQUENCE</scope>
    <source>
        <strain evidence="9">Huo1</strain>
        <tissue evidence="9">Leaf</tissue>
    </source>
</reference>
<feature type="active site" evidence="5">
    <location>
        <position position="216"/>
    </location>
</feature>
<dbReference type="InterPro" id="IPR006026">
    <property type="entry name" value="Peptidase_Metallo"/>
</dbReference>
<feature type="binding site" evidence="6">
    <location>
        <position position="215"/>
    </location>
    <ligand>
        <name>Zn(2+)</name>
        <dbReference type="ChEBI" id="CHEBI:29105"/>
        <label>2</label>
        <note>catalytic</note>
    </ligand>
</feature>
<feature type="binding site" evidence="6">
    <location>
        <position position="173"/>
    </location>
    <ligand>
        <name>Ca(2+)</name>
        <dbReference type="ChEBI" id="CHEBI:29108"/>
        <label>3</label>
    </ligand>
</feature>
<feature type="binding site" evidence="6">
    <location>
        <position position="181"/>
    </location>
    <ligand>
        <name>Zn(2+)</name>
        <dbReference type="ChEBI" id="CHEBI:29105"/>
        <label>1</label>
    </ligand>
</feature>
<keyword evidence="1" id="KW-0645">Protease</keyword>
<evidence type="ECO:0000256" key="7">
    <source>
        <dbReference type="SAM" id="MobiDB-lite"/>
    </source>
</evidence>
<feature type="binding site" evidence="6">
    <location>
        <position position="196"/>
    </location>
    <ligand>
        <name>Ca(2+)</name>
        <dbReference type="ChEBI" id="CHEBI:29108"/>
        <label>1</label>
    </ligand>
</feature>
<dbReference type="EMBL" id="PNBA02000005">
    <property type="protein sequence ID" value="KAG6424337.1"/>
    <property type="molecule type" value="Genomic_DNA"/>
</dbReference>
<keyword evidence="4 6" id="KW-0862">Zinc</keyword>
<feature type="region of interest" description="Disordered" evidence="7">
    <location>
        <begin position="31"/>
        <end position="69"/>
    </location>
</feature>
<keyword evidence="3" id="KW-0378">Hydrolase</keyword>
<reference evidence="9" key="1">
    <citation type="submission" date="2018-01" db="EMBL/GenBank/DDBJ databases">
        <authorList>
            <person name="Mao J.F."/>
        </authorList>
    </citation>
    <scope>NUCLEOTIDE SEQUENCE</scope>
    <source>
        <strain evidence="9">Huo1</strain>
        <tissue evidence="9">Leaf</tissue>
    </source>
</reference>
<feature type="binding site" evidence="6">
    <location>
        <position position="174"/>
    </location>
    <ligand>
        <name>Ca(2+)</name>
        <dbReference type="ChEBI" id="CHEBI:29108"/>
        <label>3</label>
    </ligand>
</feature>
<dbReference type="PANTHER" id="PTHR10201">
    <property type="entry name" value="MATRIX METALLOPROTEINASE"/>
    <property type="match status" value="1"/>
</dbReference>
<feature type="binding site" evidence="6">
    <location>
        <position position="219"/>
    </location>
    <ligand>
        <name>Zn(2+)</name>
        <dbReference type="ChEBI" id="CHEBI:29105"/>
        <label>2</label>
        <note>catalytic</note>
    </ligand>
</feature>
<evidence type="ECO:0000256" key="4">
    <source>
        <dbReference type="ARBA" id="ARBA00022833"/>
    </source>
</evidence>
<proteinExistence type="predicted"/>
<comment type="caution">
    <text evidence="9">The sequence shown here is derived from an EMBL/GenBank/DDBJ whole genome shotgun (WGS) entry which is preliminary data.</text>
</comment>
<feature type="binding site" evidence="6">
    <location>
        <position position="191"/>
    </location>
    <ligand>
        <name>Zn(2+)</name>
        <dbReference type="ChEBI" id="CHEBI:29105"/>
        <label>1</label>
    </ligand>
</feature>
<evidence type="ECO:0000256" key="1">
    <source>
        <dbReference type="ARBA" id="ARBA00022670"/>
    </source>
</evidence>
<dbReference type="Gene3D" id="3.40.390.10">
    <property type="entry name" value="Collagenase (Catalytic Domain)"/>
    <property type="match status" value="1"/>
</dbReference>
<dbReference type="GO" id="GO:0008270">
    <property type="term" value="F:zinc ion binding"/>
    <property type="evidence" value="ECO:0007669"/>
    <property type="project" value="InterPro"/>
</dbReference>
<dbReference type="SMART" id="SM00235">
    <property type="entry name" value="ZnMc"/>
    <property type="match status" value="1"/>
</dbReference>
<feature type="binding site" evidence="6">
    <location>
        <position position="193"/>
    </location>
    <ligand>
        <name>Ca(2+)</name>
        <dbReference type="ChEBI" id="CHEBI:29108"/>
        <label>3</label>
    </ligand>
</feature>
<evidence type="ECO:0000256" key="5">
    <source>
        <dbReference type="PIRSR" id="PIRSR621190-1"/>
    </source>
</evidence>
<feature type="region of interest" description="Disordered" evidence="7">
    <location>
        <begin position="109"/>
        <end position="161"/>
    </location>
</feature>
<dbReference type="InterPro" id="IPR021190">
    <property type="entry name" value="Pept_M10A"/>
</dbReference>
<evidence type="ECO:0000256" key="6">
    <source>
        <dbReference type="PIRSR" id="PIRSR621190-2"/>
    </source>
</evidence>
<feature type="binding site" evidence="6">
    <location>
        <position position="196"/>
    </location>
    <ligand>
        <name>Ca(2+)</name>
        <dbReference type="ChEBI" id="CHEBI:29108"/>
        <label>3</label>
    </ligand>
</feature>
<evidence type="ECO:0000313" key="10">
    <source>
        <dbReference type="Proteomes" id="UP000298416"/>
    </source>
</evidence>
<evidence type="ECO:0000256" key="3">
    <source>
        <dbReference type="ARBA" id="ARBA00022801"/>
    </source>
</evidence>
<dbReference type="PANTHER" id="PTHR10201:SF213">
    <property type="entry name" value="METALLOENDOPROTEINASE 2-MMP-LIKE"/>
    <property type="match status" value="1"/>
</dbReference>
<dbReference type="GO" id="GO:0030198">
    <property type="term" value="P:extracellular matrix organization"/>
    <property type="evidence" value="ECO:0007669"/>
    <property type="project" value="TreeGrafter"/>
</dbReference>
<keyword evidence="10" id="KW-1185">Reference proteome</keyword>
<feature type="compositionally biased region" description="Pro residues" evidence="7">
    <location>
        <begin position="138"/>
        <end position="153"/>
    </location>
</feature>